<reference evidence="3 4" key="1">
    <citation type="journal article" date="2018" name="Sci. Data">
        <title>The draft genome sequence of cork oak.</title>
        <authorList>
            <person name="Ramos A.M."/>
            <person name="Usie A."/>
            <person name="Barbosa P."/>
            <person name="Barros P.M."/>
            <person name="Capote T."/>
            <person name="Chaves I."/>
            <person name="Simoes F."/>
            <person name="Abreu I."/>
            <person name="Carrasquinho I."/>
            <person name="Faro C."/>
            <person name="Guimaraes J.B."/>
            <person name="Mendonca D."/>
            <person name="Nobrega F."/>
            <person name="Rodrigues L."/>
            <person name="Saibo N.J.M."/>
            <person name="Varela M.C."/>
            <person name="Egas C."/>
            <person name="Matos J."/>
            <person name="Miguel C.M."/>
            <person name="Oliveira M.M."/>
            <person name="Ricardo C.P."/>
            <person name="Goncalves S."/>
        </authorList>
    </citation>
    <scope>NUCLEOTIDE SEQUENCE [LARGE SCALE GENOMIC DNA]</scope>
    <source>
        <strain evidence="4">cv. HL8</strain>
    </source>
</reference>
<dbReference type="AlphaFoldDB" id="A0AAW0JS04"/>
<dbReference type="InterPro" id="IPR001810">
    <property type="entry name" value="F-box_dom"/>
</dbReference>
<evidence type="ECO:0000259" key="2">
    <source>
        <dbReference type="Pfam" id="PF03478"/>
    </source>
</evidence>
<gene>
    <name evidence="3" type="ORF">CFP56_029875</name>
</gene>
<evidence type="ECO:0000313" key="3">
    <source>
        <dbReference type="EMBL" id="KAK7828846.1"/>
    </source>
</evidence>
<name>A0AAW0JS04_QUESU</name>
<comment type="caution">
    <text evidence="3">The sequence shown here is derived from an EMBL/GenBank/DDBJ whole genome shotgun (WGS) entry which is preliminary data.</text>
</comment>
<evidence type="ECO:0000259" key="1">
    <source>
        <dbReference type="Pfam" id="PF00646"/>
    </source>
</evidence>
<accession>A0AAW0JS04</accession>
<feature type="domain" description="KIB1-4 beta-propeller" evidence="2">
    <location>
        <begin position="94"/>
        <end position="302"/>
    </location>
</feature>
<dbReference type="SUPFAM" id="SSF81383">
    <property type="entry name" value="F-box domain"/>
    <property type="match status" value="1"/>
</dbReference>
<organism evidence="3 4">
    <name type="scientific">Quercus suber</name>
    <name type="common">Cork oak</name>
    <dbReference type="NCBI Taxonomy" id="58331"/>
    <lineage>
        <taxon>Eukaryota</taxon>
        <taxon>Viridiplantae</taxon>
        <taxon>Streptophyta</taxon>
        <taxon>Embryophyta</taxon>
        <taxon>Tracheophyta</taxon>
        <taxon>Spermatophyta</taxon>
        <taxon>Magnoliopsida</taxon>
        <taxon>eudicotyledons</taxon>
        <taxon>Gunneridae</taxon>
        <taxon>Pentapetalae</taxon>
        <taxon>rosids</taxon>
        <taxon>fabids</taxon>
        <taxon>Fagales</taxon>
        <taxon>Fagaceae</taxon>
        <taxon>Quercus</taxon>
    </lineage>
</organism>
<dbReference type="PANTHER" id="PTHR45463">
    <property type="entry name" value="OS09G0392200 PROTEIN"/>
    <property type="match status" value="1"/>
</dbReference>
<feature type="domain" description="KIB1-4 beta-propeller" evidence="2">
    <location>
        <begin position="371"/>
        <end position="611"/>
    </location>
</feature>
<dbReference type="Proteomes" id="UP000237347">
    <property type="component" value="Unassembled WGS sequence"/>
</dbReference>
<dbReference type="InterPro" id="IPR005174">
    <property type="entry name" value="KIB1-4_b-propeller"/>
</dbReference>
<evidence type="ECO:0000313" key="4">
    <source>
        <dbReference type="Proteomes" id="UP000237347"/>
    </source>
</evidence>
<feature type="domain" description="F-box" evidence="1">
    <location>
        <begin position="323"/>
        <end position="344"/>
    </location>
</feature>
<keyword evidence="4" id="KW-1185">Reference proteome</keyword>
<feature type="domain" description="F-box" evidence="1">
    <location>
        <begin position="32"/>
        <end position="66"/>
    </location>
</feature>
<dbReference type="EMBL" id="PKMF04000493">
    <property type="protein sequence ID" value="KAK7828846.1"/>
    <property type="molecule type" value="Genomic_DNA"/>
</dbReference>
<feature type="non-terminal residue" evidence="3">
    <location>
        <position position="1"/>
    </location>
</feature>
<protein>
    <recommendedName>
        <fullName evidence="5">F-box domain-containing protein</fullName>
    </recommendedName>
</protein>
<dbReference type="PANTHER" id="PTHR45463:SF8">
    <property type="entry name" value="OS09G0392200 PROTEIN"/>
    <property type="match status" value="1"/>
</dbReference>
<sequence>VGMVLHRGSDMNLMGSKRKKKRVVDNGNCKPWSELPEALLDLITKSLGVIDYLMFSCVCKGWRLYVAAHRKEFMASQPPLVVLLSSYARRTCYFYSIFDQKLYKAILPDLVGKRCSGVSCGYFVMEDKKKSTDSQIWFLNPFTRHELRFSSPPNRYLSIILASLATPLQEFVIIAIDFRKSTDVNWTVYDCRDLFKDHFTDYSRWLLDGAVFKGKIYILTNHGEIGILNPNSYPYVTLLEVKGIGYKSCGLQLLAFEDKLLMIHRYVWQKFQVYELNFLKMEWVKMQNLNDQALFLSSKSSGFSDMTRWRGSQQTMKYEGWSLLGAIDYLIFGCVCKRWRSYVAEFRQQFMASQPPLVVLLSPYARKYCYFYNIFDQSLYKITLPDLFGKRCSRVFCGYFVMEDRIETIDSHIWLLHPFTRHELRFPRPSNQYFFVILASLATPSQEFVIIAIGGQFLQYYKSTDVTWTAYEYTDIFKGTPMDGKRWFLGGVVFKGKIYLLTNHGEIGVVRKLNPHPYVTMLEIESIGYSSFEVNLQLLALDDKLLMICRNGLQIQREQFQVFEINFSMMKWVKMENFNDQALLLRHRSSGFSNVTKWSGSRQPMNCIYNLGISDGICTLHFLDDRDPKPFPSPPPQPITRASSGAPFWYFPNLSGSVEVKSIGYRSHGMQLLAFDDKLLMIHEFFS</sequence>
<dbReference type="Pfam" id="PF00646">
    <property type="entry name" value="F-box"/>
    <property type="match status" value="2"/>
</dbReference>
<evidence type="ECO:0008006" key="5">
    <source>
        <dbReference type="Google" id="ProtNLM"/>
    </source>
</evidence>
<dbReference type="InterPro" id="IPR036047">
    <property type="entry name" value="F-box-like_dom_sf"/>
</dbReference>
<dbReference type="Pfam" id="PF03478">
    <property type="entry name" value="Beta-prop_KIB1-4"/>
    <property type="match status" value="2"/>
</dbReference>
<proteinExistence type="predicted"/>